<dbReference type="SMART" id="SM00382">
    <property type="entry name" value="AAA"/>
    <property type="match status" value="2"/>
</dbReference>
<keyword evidence="2" id="KW-0762">Sugar transport</keyword>
<evidence type="ECO:0000313" key="7">
    <source>
        <dbReference type="EMBL" id="SFC87646.1"/>
    </source>
</evidence>
<dbReference type="GO" id="GO:0016887">
    <property type="term" value="F:ATP hydrolysis activity"/>
    <property type="evidence" value="ECO:0007669"/>
    <property type="project" value="InterPro"/>
</dbReference>
<dbReference type="InterPro" id="IPR003439">
    <property type="entry name" value="ABC_transporter-like_ATP-bd"/>
</dbReference>
<organism evidence="7 8">
    <name type="scientific">Tropicimonas isoalkanivorans</name>
    <dbReference type="NCBI Taxonomy" id="441112"/>
    <lineage>
        <taxon>Bacteria</taxon>
        <taxon>Pseudomonadati</taxon>
        <taxon>Pseudomonadota</taxon>
        <taxon>Alphaproteobacteria</taxon>
        <taxon>Rhodobacterales</taxon>
        <taxon>Roseobacteraceae</taxon>
        <taxon>Tropicimonas</taxon>
    </lineage>
</organism>
<dbReference type="Pfam" id="PF00005">
    <property type="entry name" value="ABC_tran"/>
    <property type="match status" value="2"/>
</dbReference>
<dbReference type="PROSITE" id="PS00211">
    <property type="entry name" value="ABC_TRANSPORTER_1"/>
    <property type="match status" value="1"/>
</dbReference>
<accession>A0A1I1MRA4</accession>
<protein>
    <submittedName>
        <fullName evidence="7">Ribose transport system ATP-binding protein</fullName>
    </submittedName>
</protein>
<keyword evidence="8" id="KW-1185">Reference proteome</keyword>
<dbReference type="EMBL" id="FOLG01000010">
    <property type="protein sequence ID" value="SFC87646.1"/>
    <property type="molecule type" value="Genomic_DNA"/>
</dbReference>
<dbReference type="PROSITE" id="PS50893">
    <property type="entry name" value="ABC_TRANSPORTER_2"/>
    <property type="match status" value="2"/>
</dbReference>
<dbReference type="InterPro" id="IPR050107">
    <property type="entry name" value="ABC_carbohydrate_import_ATPase"/>
</dbReference>
<dbReference type="Gene3D" id="3.40.50.300">
    <property type="entry name" value="P-loop containing nucleotide triphosphate hydrolases"/>
    <property type="match status" value="2"/>
</dbReference>
<keyword evidence="4" id="KW-0547">Nucleotide-binding</keyword>
<evidence type="ECO:0000256" key="3">
    <source>
        <dbReference type="ARBA" id="ARBA00022737"/>
    </source>
</evidence>
<feature type="domain" description="ABC transporter" evidence="6">
    <location>
        <begin position="249"/>
        <end position="501"/>
    </location>
</feature>
<evidence type="ECO:0000256" key="2">
    <source>
        <dbReference type="ARBA" id="ARBA00022597"/>
    </source>
</evidence>
<evidence type="ECO:0000256" key="1">
    <source>
        <dbReference type="ARBA" id="ARBA00022448"/>
    </source>
</evidence>
<evidence type="ECO:0000256" key="4">
    <source>
        <dbReference type="ARBA" id="ARBA00022741"/>
    </source>
</evidence>
<dbReference type="AlphaFoldDB" id="A0A1I1MRA4"/>
<dbReference type="PANTHER" id="PTHR43790:SF9">
    <property type="entry name" value="GALACTOFURANOSE TRANSPORTER ATP-BINDING PROTEIN YTFR"/>
    <property type="match status" value="1"/>
</dbReference>
<dbReference type="RefSeq" id="WP_093361729.1">
    <property type="nucleotide sequence ID" value="NZ_FOLG01000010.1"/>
</dbReference>
<feature type="domain" description="ABC transporter" evidence="6">
    <location>
        <begin position="3"/>
        <end position="244"/>
    </location>
</feature>
<dbReference type="CDD" id="cd03215">
    <property type="entry name" value="ABC_Carb_Monos_II"/>
    <property type="match status" value="1"/>
</dbReference>
<evidence type="ECO:0000313" key="8">
    <source>
        <dbReference type="Proteomes" id="UP000198728"/>
    </source>
</evidence>
<keyword evidence="1" id="KW-0813">Transport</keyword>
<dbReference type="SUPFAM" id="SSF52540">
    <property type="entry name" value="P-loop containing nucleoside triphosphate hydrolases"/>
    <property type="match status" value="2"/>
</dbReference>
<sequence length="501" mass="54661">MSLKLENVTKTYGPVTALANATIEVHPGEVVGLVGENGAGKSTLMRILAGVVQPSSGAFTIDGEPVRFSGTLDANAAGIGMVYQEQSLILPLSIAENMYLGQERRFTKYGLIDHAAMREAARRNLEKVQLDIDPVRPASELTFAERQMVELAKALTLEERDVERLVILLDEPTSVLEQAEIDVLFARIRALKDRASFIFVSHRLDEVLEISDRIYTMKDGEVVDERPAAGARESDLHEVMVGRVLEHNFYLEDEQEPPQDSVALELRGLGSGRAYRNINLTLHAGEVLGIAGVIGSGREALARAVFGMERPESGEIVIHGKVEGIPDPSVAVRKGLGFVPSERGIEGMVPMLPVSENISLANLDSITGPFGLDRRRETALAREWIERLRIKTPGPAAPIRSLSGGNQQKAVIAKWLNADSRILVLDHPTRGVDVGAKHEVFSLIRELCREGYAILLLADTLAETIGLSHRVLVMRDGEITADIPAPAGDKPSQTRIVEHMV</sequence>
<evidence type="ECO:0000256" key="5">
    <source>
        <dbReference type="ARBA" id="ARBA00022840"/>
    </source>
</evidence>
<keyword evidence="5 7" id="KW-0067">ATP-binding</keyword>
<dbReference type="STRING" id="441112.SAMN04488094_110159"/>
<keyword evidence="3" id="KW-0677">Repeat</keyword>
<reference evidence="7 8" key="1">
    <citation type="submission" date="2016-10" db="EMBL/GenBank/DDBJ databases">
        <authorList>
            <person name="de Groot N.N."/>
        </authorList>
    </citation>
    <scope>NUCLEOTIDE SEQUENCE [LARGE SCALE GENOMIC DNA]</scope>
    <source>
        <strain evidence="7 8">DSM 19548</strain>
    </source>
</reference>
<dbReference type="Proteomes" id="UP000198728">
    <property type="component" value="Unassembled WGS sequence"/>
</dbReference>
<dbReference type="OrthoDB" id="39350at2"/>
<dbReference type="InterPro" id="IPR003593">
    <property type="entry name" value="AAA+_ATPase"/>
</dbReference>
<dbReference type="GO" id="GO:0005524">
    <property type="term" value="F:ATP binding"/>
    <property type="evidence" value="ECO:0007669"/>
    <property type="project" value="UniProtKB-KW"/>
</dbReference>
<dbReference type="InterPro" id="IPR027417">
    <property type="entry name" value="P-loop_NTPase"/>
</dbReference>
<proteinExistence type="predicted"/>
<dbReference type="PANTHER" id="PTHR43790">
    <property type="entry name" value="CARBOHYDRATE TRANSPORT ATP-BINDING PROTEIN MG119-RELATED"/>
    <property type="match status" value="1"/>
</dbReference>
<name>A0A1I1MRA4_9RHOB</name>
<gene>
    <name evidence="7" type="ORF">SAMN04488094_110159</name>
</gene>
<evidence type="ECO:0000259" key="6">
    <source>
        <dbReference type="PROSITE" id="PS50893"/>
    </source>
</evidence>
<dbReference type="InterPro" id="IPR017871">
    <property type="entry name" value="ABC_transporter-like_CS"/>
</dbReference>
<dbReference type="CDD" id="cd03216">
    <property type="entry name" value="ABC_Carb_Monos_I"/>
    <property type="match status" value="1"/>
</dbReference>